<feature type="region of interest" description="Disordered" evidence="1">
    <location>
        <begin position="1"/>
        <end position="68"/>
    </location>
</feature>
<feature type="compositionally biased region" description="Basic and acidic residues" evidence="1">
    <location>
        <begin position="55"/>
        <end position="65"/>
    </location>
</feature>
<name>A0A9Q3K0H2_9BASI</name>
<feature type="compositionally biased region" description="Basic and acidic residues" evidence="1">
    <location>
        <begin position="1"/>
        <end position="25"/>
    </location>
</feature>
<evidence type="ECO:0000313" key="3">
    <source>
        <dbReference type="Proteomes" id="UP000765509"/>
    </source>
</evidence>
<feature type="compositionally biased region" description="Basic residues" evidence="1">
    <location>
        <begin position="43"/>
        <end position="54"/>
    </location>
</feature>
<comment type="caution">
    <text evidence="2">The sequence shown here is derived from an EMBL/GenBank/DDBJ whole genome shotgun (WGS) entry which is preliminary data.</text>
</comment>
<keyword evidence="3" id="KW-1185">Reference proteome</keyword>
<protein>
    <submittedName>
        <fullName evidence="2">Uncharacterized protein</fullName>
    </submittedName>
</protein>
<accession>A0A9Q3K0H2</accession>
<gene>
    <name evidence="2" type="ORF">O181_111106</name>
</gene>
<sequence length="104" mass="12516">MDEIHYHPKIKEYHAEKREEIKEEAPVASTSKPQVSQPPQEGKKKKKNKWRKPYSPRDRIPRIQKDSMNNVLKMARTLMEFKDEEEKRMRQSHFPKKGLCLLML</sequence>
<evidence type="ECO:0000256" key="1">
    <source>
        <dbReference type="SAM" id="MobiDB-lite"/>
    </source>
</evidence>
<organism evidence="2 3">
    <name type="scientific">Austropuccinia psidii MF-1</name>
    <dbReference type="NCBI Taxonomy" id="1389203"/>
    <lineage>
        <taxon>Eukaryota</taxon>
        <taxon>Fungi</taxon>
        <taxon>Dikarya</taxon>
        <taxon>Basidiomycota</taxon>
        <taxon>Pucciniomycotina</taxon>
        <taxon>Pucciniomycetes</taxon>
        <taxon>Pucciniales</taxon>
        <taxon>Sphaerophragmiaceae</taxon>
        <taxon>Austropuccinia</taxon>
    </lineage>
</organism>
<proteinExistence type="predicted"/>
<reference evidence="2" key="1">
    <citation type="submission" date="2021-03" db="EMBL/GenBank/DDBJ databases">
        <title>Draft genome sequence of rust myrtle Austropuccinia psidii MF-1, a brazilian biotype.</title>
        <authorList>
            <person name="Quecine M.C."/>
            <person name="Pachon D.M.R."/>
            <person name="Bonatelli M.L."/>
            <person name="Correr F.H."/>
            <person name="Franceschini L.M."/>
            <person name="Leite T.F."/>
            <person name="Margarido G.R.A."/>
            <person name="Almeida C.A."/>
            <person name="Ferrarezi J.A."/>
            <person name="Labate C.A."/>
        </authorList>
    </citation>
    <scope>NUCLEOTIDE SEQUENCE</scope>
    <source>
        <strain evidence="2">MF-1</strain>
    </source>
</reference>
<evidence type="ECO:0000313" key="2">
    <source>
        <dbReference type="EMBL" id="MBW0571391.1"/>
    </source>
</evidence>
<dbReference type="AlphaFoldDB" id="A0A9Q3K0H2"/>
<feature type="compositionally biased region" description="Polar residues" evidence="1">
    <location>
        <begin position="28"/>
        <end position="39"/>
    </location>
</feature>
<dbReference type="Proteomes" id="UP000765509">
    <property type="component" value="Unassembled WGS sequence"/>
</dbReference>
<dbReference type="EMBL" id="AVOT02088084">
    <property type="protein sequence ID" value="MBW0571391.1"/>
    <property type="molecule type" value="Genomic_DNA"/>
</dbReference>